<dbReference type="GO" id="GO:0016020">
    <property type="term" value="C:membrane"/>
    <property type="evidence" value="ECO:0007669"/>
    <property type="project" value="UniProtKB-SubCell"/>
</dbReference>
<feature type="transmembrane region" description="Helical" evidence="7">
    <location>
        <begin position="208"/>
        <end position="228"/>
    </location>
</feature>
<dbReference type="GO" id="GO:0004252">
    <property type="term" value="F:serine-type endopeptidase activity"/>
    <property type="evidence" value="ECO:0007669"/>
    <property type="project" value="InterPro"/>
</dbReference>
<feature type="transmembrane region" description="Helical" evidence="7">
    <location>
        <begin position="359"/>
        <end position="379"/>
    </location>
</feature>
<evidence type="ECO:0000256" key="2">
    <source>
        <dbReference type="ARBA" id="ARBA00009045"/>
    </source>
</evidence>
<dbReference type="Gene3D" id="1.20.1540.10">
    <property type="entry name" value="Rhomboid-like"/>
    <property type="match status" value="1"/>
</dbReference>
<comment type="similarity">
    <text evidence="2">Belongs to the peptidase S54 family.</text>
</comment>
<dbReference type="AlphaFoldDB" id="A0A7S3VU54"/>
<dbReference type="InterPro" id="IPR022764">
    <property type="entry name" value="Peptidase_S54_rhomboid_dom"/>
</dbReference>
<evidence type="ECO:0000256" key="6">
    <source>
        <dbReference type="SAM" id="MobiDB-lite"/>
    </source>
</evidence>
<evidence type="ECO:0000256" key="7">
    <source>
        <dbReference type="SAM" id="Phobius"/>
    </source>
</evidence>
<feature type="compositionally biased region" description="Low complexity" evidence="6">
    <location>
        <begin position="284"/>
        <end position="319"/>
    </location>
</feature>
<feature type="domain" description="Peptidase S54 rhomboid" evidence="8">
    <location>
        <begin position="182"/>
        <end position="269"/>
    </location>
</feature>
<evidence type="ECO:0000256" key="1">
    <source>
        <dbReference type="ARBA" id="ARBA00004141"/>
    </source>
</evidence>
<name>A0A7S3VU54_DUNTE</name>
<keyword evidence="3 7" id="KW-0812">Transmembrane</keyword>
<feature type="region of interest" description="Disordered" evidence="6">
    <location>
        <begin position="25"/>
        <end position="65"/>
    </location>
</feature>
<comment type="subcellular location">
    <subcellularLocation>
        <location evidence="1">Membrane</location>
        <topology evidence="1">Multi-pass membrane protein</topology>
    </subcellularLocation>
</comment>
<sequence>MLQNTTTHFAPRFVRTGQKCIYRGGVQKPTQARTSATKKDDEDTTLSNLESILGSDEGPRPKEDEELVEWWRIRPRQSAPPRTKTMAPGPSGRFVMSEDFMGELRVGRKTELGSQLEIPKVQPVLSYVFCLMNFSCAGTFMNVQAFQGPEIGREYLMGICNSSVRLAEAGLLHPLLSCFQAPGPLELGVALWALAVVGPQCEACVGGFTFAFIYMLAGYSGALAALLLQQAALFSGSPIVNAADASCGASASLLGIIACLAVYHARNAQLEAIPNSEASASQFGSSANDSNESSNGSSSSQSASNSSSSSSSSSSASGNAAPQQQQQQVLFINAVGVVVASFALAVFHREGPYEGVVPLSLLPTVVGGVIGALIANGMCPRYYVQQEAQIPDGAMFIPENIREMAMLLDRTTGLQRGVVAVSSSVVLLGAAQALNWVQGWH</sequence>
<dbReference type="InterPro" id="IPR035952">
    <property type="entry name" value="Rhomboid-like_sf"/>
</dbReference>
<dbReference type="Pfam" id="PF01694">
    <property type="entry name" value="Rhomboid"/>
    <property type="match status" value="1"/>
</dbReference>
<evidence type="ECO:0000313" key="9">
    <source>
        <dbReference type="EMBL" id="CAE0506843.1"/>
    </source>
</evidence>
<evidence type="ECO:0000259" key="8">
    <source>
        <dbReference type="Pfam" id="PF01694"/>
    </source>
</evidence>
<evidence type="ECO:0000256" key="5">
    <source>
        <dbReference type="ARBA" id="ARBA00023136"/>
    </source>
</evidence>
<gene>
    <name evidence="9" type="ORF">DTER00134_LOCUS21919</name>
</gene>
<keyword evidence="5 7" id="KW-0472">Membrane</keyword>
<reference evidence="9" key="1">
    <citation type="submission" date="2021-01" db="EMBL/GenBank/DDBJ databases">
        <authorList>
            <person name="Corre E."/>
            <person name="Pelletier E."/>
            <person name="Niang G."/>
            <person name="Scheremetjew M."/>
            <person name="Finn R."/>
            <person name="Kale V."/>
            <person name="Holt S."/>
            <person name="Cochrane G."/>
            <person name="Meng A."/>
            <person name="Brown T."/>
            <person name="Cohen L."/>
        </authorList>
    </citation>
    <scope>NUCLEOTIDE SEQUENCE</scope>
    <source>
        <strain evidence="9">CCMP1320</strain>
    </source>
</reference>
<evidence type="ECO:0000256" key="4">
    <source>
        <dbReference type="ARBA" id="ARBA00022989"/>
    </source>
</evidence>
<dbReference type="SUPFAM" id="SSF144091">
    <property type="entry name" value="Rhomboid-like"/>
    <property type="match status" value="1"/>
</dbReference>
<proteinExistence type="inferred from homology"/>
<keyword evidence="4 7" id="KW-1133">Transmembrane helix</keyword>
<feature type="region of interest" description="Disordered" evidence="6">
    <location>
        <begin position="281"/>
        <end position="319"/>
    </location>
</feature>
<feature type="transmembrane region" description="Helical" evidence="7">
    <location>
        <begin position="329"/>
        <end position="347"/>
    </location>
</feature>
<organism evidence="9">
    <name type="scientific">Dunaliella tertiolecta</name>
    <name type="common">Green alga</name>
    <dbReference type="NCBI Taxonomy" id="3047"/>
    <lineage>
        <taxon>Eukaryota</taxon>
        <taxon>Viridiplantae</taxon>
        <taxon>Chlorophyta</taxon>
        <taxon>core chlorophytes</taxon>
        <taxon>Chlorophyceae</taxon>
        <taxon>CS clade</taxon>
        <taxon>Chlamydomonadales</taxon>
        <taxon>Dunaliellaceae</taxon>
        <taxon>Dunaliella</taxon>
    </lineage>
</organism>
<protein>
    <recommendedName>
        <fullName evidence="8">Peptidase S54 rhomboid domain-containing protein</fullName>
    </recommendedName>
</protein>
<dbReference type="EMBL" id="HBIP01036018">
    <property type="protein sequence ID" value="CAE0506843.1"/>
    <property type="molecule type" value="Transcribed_RNA"/>
</dbReference>
<accession>A0A7S3VU54</accession>
<evidence type="ECO:0000256" key="3">
    <source>
        <dbReference type="ARBA" id="ARBA00022692"/>
    </source>
</evidence>